<comment type="similarity">
    <text evidence="1">Belongs to the zinc-associated anti-sigma factor (ZAS) superfamily. Anti-sigma-W factor family.</text>
</comment>
<protein>
    <recommendedName>
        <fullName evidence="2">Anti-sigma-W factor RsiW</fullName>
    </recommendedName>
</protein>
<dbReference type="InterPro" id="IPR027383">
    <property type="entry name" value="Znf_put"/>
</dbReference>
<evidence type="ECO:0000313" key="6">
    <source>
        <dbReference type="EMBL" id="GIP57698.1"/>
    </source>
</evidence>
<evidence type="ECO:0000256" key="4">
    <source>
        <dbReference type="SAM" id="Phobius"/>
    </source>
</evidence>
<dbReference type="InterPro" id="IPR041916">
    <property type="entry name" value="Anti_sigma_zinc_sf"/>
</dbReference>
<evidence type="ECO:0000256" key="3">
    <source>
        <dbReference type="SAM" id="MobiDB-lite"/>
    </source>
</evidence>
<evidence type="ECO:0000256" key="1">
    <source>
        <dbReference type="ARBA" id="ARBA00024353"/>
    </source>
</evidence>
<sequence length="410" mass="43212">MKCAEVVEWMHRYIDHDLNDEETSLLFEHIRECSDCAEEFELLNELSAKLSELPDVTPRFSLVDRILPQLDEIDRARLEEGSAVEDDGILGSVAASAAASPSSLRSRSDSKAAQRSRRFRTGIFGTVAAAVILGIFITQYEPRTIPNAELSTANDSAESLNQPFSGDPFAAQSSEEAENQASPETAEHPGAAQKASPDSAGDADSLTGDGQSSSPGASAPEKRADLKNDGGNKDTSSGADADANMGFGGGAGRPTADYSGGADSRSVQHNGAAEGDLDEGAPAAGSPANHGDVADQRMEMAPMAPDMQGSPPDRQAPTTPYGIAAIPEEWGSPDGAYQAVLMGNHLSIYQVNAEEYVLVKEEQVSGTWLKGEWSGDSTNFTYETDVDGSVVKHTVQVKAAADAENSSQNK</sequence>
<name>A0ABQ4MP28_9BACL</name>
<feature type="compositionally biased region" description="Basic and acidic residues" evidence="3">
    <location>
        <begin position="220"/>
        <end position="232"/>
    </location>
</feature>
<keyword evidence="4" id="KW-1133">Transmembrane helix</keyword>
<keyword evidence="4" id="KW-0472">Membrane</keyword>
<dbReference type="Gene3D" id="1.10.10.1320">
    <property type="entry name" value="Anti-sigma factor, zinc-finger domain"/>
    <property type="match status" value="1"/>
</dbReference>
<dbReference type="EMBL" id="BOSM01000002">
    <property type="protein sequence ID" value="GIP57698.1"/>
    <property type="molecule type" value="Genomic_DNA"/>
</dbReference>
<proteinExistence type="inferred from homology"/>
<evidence type="ECO:0000259" key="5">
    <source>
        <dbReference type="Pfam" id="PF13490"/>
    </source>
</evidence>
<accession>A0ABQ4MP28</accession>
<evidence type="ECO:0000313" key="7">
    <source>
        <dbReference type="Proteomes" id="UP000681290"/>
    </source>
</evidence>
<feature type="region of interest" description="Disordered" evidence="3">
    <location>
        <begin position="153"/>
        <end position="320"/>
    </location>
</feature>
<gene>
    <name evidence="6" type="ORF">J15TS10_15120</name>
</gene>
<feature type="domain" description="Putative zinc-finger" evidence="5">
    <location>
        <begin position="3"/>
        <end position="37"/>
    </location>
</feature>
<dbReference type="Proteomes" id="UP000681290">
    <property type="component" value="Unassembled WGS sequence"/>
</dbReference>
<keyword evidence="4" id="KW-0812">Transmembrane</keyword>
<reference evidence="6 7" key="1">
    <citation type="submission" date="2021-03" db="EMBL/GenBank/DDBJ databases">
        <title>Antimicrobial resistance genes in bacteria isolated from Japanese honey, and their potential for conferring macrolide and lincosamide resistance in the American foulbrood pathogen Paenibacillus larvae.</title>
        <authorList>
            <person name="Okamoto M."/>
            <person name="Kumagai M."/>
            <person name="Kanamori H."/>
            <person name="Takamatsu D."/>
        </authorList>
    </citation>
    <scope>NUCLEOTIDE SEQUENCE [LARGE SCALE GENOMIC DNA]</scope>
    <source>
        <strain evidence="6 7">J15TS10</strain>
    </source>
</reference>
<feature type="compositionally biased region" description="Low complexity" evidence="3">
    <location>
        <begin position="170"/>
        <end position="184"/>
    </location>
</feature>
<evidence type="ECO:0000256" key="2">
    <source>
        <dbReference type="ARBA" id="ARBA00024438"/>
    </source>
</evidence>
<organism evidence="6 7">
    <name type="scientific">Paenibacillus woosongensis</name>
    <dbReference type="NCBI Taxonomy" id="307580"/>
    <lineage>
        <taxon>Bacteria</taxon>
        <taxon>Bacillati</taxon>
        <taxon>Bacillota</taxon>
        <taxon>Bacilli</taxon>
        <taxon>Bacillales</taxon>
        <taxon>Paenibacillaceae</taxon>
        <taxon>Paenibacillus</taxon>
    </lineage>
</organism>
<feature type="transmembrane region" description="Helical" evidence="4">
    <location>
        <begin position="121"/>
        <end position="140"/>
    </location>
</feature>
<dbReference type="Pfam" id="PF13490">
    <property type="entry name" value="zf-HC2"/>
    <property type="match status" value="1"/>
</dbReference>
<comment type="caution">
    <text evidence="6">The sequence shown here is derived from an EMBL/GenBank/DDBJ whole genome shotgun (WGS) entry which is preliminary data.</text>
</comment>
<feature type="compositionally biased region" description="Polar residues" evidence="3">
    <location>
        <begin position="153"/>
        <end position="164"/>
    </location>
</feature>
<dbReference type="RefSeq" id="WP_213590090.1">
    <property type="nucleotide sequence ID" value="NZ_BOSM01000002.1"/>
</dbReference>
<keyword evidence="7" id="KW-1185">Reference proteome</keyword>